<dbReference type="OrthoDB" id="9816380at2"/>
<feature type="compositionally biased region" description="Basic and acidic residues" evidence="1">
    <location>
        <begin position="1153"/>
        <end position="1175"/>
    </location>
</feature>
<evidence type="ECO:0000256" key="1">
    <source>
        <dbReference type="SAM" id="MobiDB-lite"/>
    </source>
</evidence>
<dbReference type="RefSeq" id="WP_138748441.1">
    <property type="nucleotide sequence ID" value="NZ_VCLB01000005.1"/>
</dbReference>
<feature type="compositionally biased region" description="Basic and acidic residues" evidence="1">
    <location>
        <begin position="1209"/>
        <end position="1225"/>
    </location>
</feature>
<sequence>MLGRILVFIGSLLVLLLFAALVVPYFVDWSSFRQEFEVQASRALGKKVEVVGDVDVRVLPFPAITMHDVRVGRDASGEPLATADAFSMDAELAPFLSGEVRIFKMLLEHPVLNLTLDEAGALSWTSTGNGPLSARRVVFEDVEIRDGEIRLADVSGKPSRALTDIDAMLSANAIEGPWRMEGSAVLDGHAGAFSILTGRPDPETGSMRLRLSADPAEWPVSAALEGDVALEEGKPFYAGGFRLAVTQEEADEVPPPRASGQFELTNGSIAVPEYRLEIGTRVDPYVISGEANFDTRPGGSFLLTADGQQFNVERLSDYDTNLKKGRVATPNARERLDMLVGFLQRVPIPQLPGTVTFRLPALVSGDTTIRSIVLDAAPDGDGWRIEDGSAELPGRTQVEASGRLSLGEETSFTGSLLVASRQPSGLSQWLTGSVGPEIRELDRAGFSADVNLAAGTQIFENLQIVAGNAVLDGALSRQSNGDATPELDLDLSGNVIDFNALRALAGLMVGENIDSGLSRHRIHATLRAGAVNAFDLSAELVDTDFTYQTGALSVDRLEIGNLAGAAITLSGQAQTDRALPTGSGRATFSAEDVSGFVATLQDRFGTHPFLSMLEENAAWYQNAELEADLAFGQDGTGVSAVFSGSANDSRISGSWRRDALVGPGGVSGQVQLSNPDAAIVFGQAGLAPLPIPAPAGAQLSLSIERSEGEGPVAVGLRAASGETRFTASGEASLEADDFLSGRYSLSLASPDLEPYLAMNAFAVPGTAFGVPLSIKAGLEVTPEQFAFSAIEGDLDGNGVTGRLDLKRGEPVARLDGALSLDRLDLAWLMEAVFGPNFVLAPEGLPDTPFGSAYFGTAEADIDVQAASFDAGLPEPVTGMSGTVGFRGGGLTLTGLAGRLFDGTLSGDLQLGNSGGDGYFQAQINLADAALPDALWKTGDSPVASGRFDLGLVVETTSDTAAGLMADASGSGMLTLKSPVISGLDLAVTDPLLAWADAEGTEVTNAAIADEMRSLIFGDGRFTAGDIAIPFSITDGVLQARNVFVDLPEARVYGALRTDLAERDLEASIDVALKLGEASEEGASAGFTIGFNGPLSDPVRSLDLTEVNNFLALRAVERERARVERLQADILEKQRLRREATLYEFRAEQRALERRQSEEAERLRREEEERRRREAEDATAGDQAAIPVPTPAEGGGSSRTGTQQPEEPSDWDRLIESVIRGAEEQRGVQAPLP</sequence>
<evidence type="ECO:0000259" key="2">
    <source>
        <dbReference type="Pfam" id="PF05170"/>
    </source>
</evidence>
<dbReference type="PANTHER" id="PTHR30441:SF4">
    <property type="entry name" value="PROTEIN ASMA"/>
    <property type="match status" value="1"/>
</dbReference>
<comment type="caution">
    <text evidence="3">The sequence shown here is derived from an EMBL/GenBank/DDBJ whole genome shotgun (WGS) entry which is preliminary data.</text>
</comment>
<dbReference type="InterPro" id="IPR052894">
    <property type="entry name" value="AsmA-related"/>
</dbReference>
<organism evidence="3 4">
    <name type="scientific">Martelella lutilitoris</name>
    <dbReference type="NCBI Taxonomy" id="2583532"/>
    <lineage>
        <taxon>Bacteria</taxon>
        <taxon>Pseudomonadati</taxon>
        <taxon>Pseudomonadota</taxon>
        <taxon>Alphaproteobacteria</taxon>
        <taxon>Hyphomicrobiales</taxon>
        <taxon>Aurantimonadaceae</taxon>
        <taxon>Martelella</taxon>
    </lineage>
</organism>
<accession>A0A5C4JS19</accession>
<name>A0A5C4JS19_9HYPH</name>
<dbReference type="GO" id="GO:0005886">
    <property type="term" value="C:plasma membrane"/>
    <property type="evidence" value="ECO:0007669"/>
    <property type="project" value="TreeGrafter"/>
</dbReference>
<dbReference type="EMBL" id="VCLB01000005">
    <property type="protein sequence ID" value="TNB48012.1"/>
    <property type="molecule type" value="Genomic_DNA"/>
</dbReference>
<protein>
    <submittedName>
        <fullName evidence="3">AsmA family protein</fullName>
    </submittedName>
</protein>
<feature type="domain" description="AsmA" evidence="2">
    <location>
        <begin position="4"/>
        <end position="127"/>
    </location>
</feature>
<dbReference type="Proteomes" id="UP000307874">
    <property type="component" value="Unassembled WGS sequence"/>
</dbReference>
<evidence type="ECO:0000313" key="4">
    <source>
        <dbReference type="Proteomes" id="UP000307874"/>
    </source>
</evidence>
<keyword evidence="4" id="KW-1185">Reference proteome</keyword>
<dbReference type="PIRSF" id="PIRSF034039">
    <property type="entry name" value="UCP034039"/>
    <property type="match status" value="1"/>
</dbReference>
<evidence type="ECO:0000313" key="3">
    <source>
        <dbReference type="EMBL" id="TNB48012.1"/>
    </source>
</evidence>
<reference evidence="3 4" key="1">
    <citation type="submission" date="2019-05" db="EMBL/GenBank/DDBJ databases">
        <authorList>
            <person name="Lee S.D."/>
        </authorList>
    </citation>
    <scope>NUCLEOTIDE SEQUENCE [LARGE SCALE GENOMIC DNA]</scope>
    <source>
        <strain evidence="3 4">GH2-6</strain>
    </source>
</reference>
<feature type="region of interest" description="Disordered" evidence="1">
    <location>
        <begin position="1153"/>
        <end position="1232"/>
    </location>
</feature>
<dbReference type="AlphaFoldDB" id="A0A5C4JS19"/>
<reference evidence="3 4" key="2">
    <citation type="submission" date="2019-06" db="EMBL/GenBank/DDBJ databases">
        <title>Martelella lutilitoris sp. nov., isolated from a tidal mudflat.</title>
        <authorList>
            <person name="Kim Y.-J."/>
        </authorList>
    </citation>
    <scope>NUCLEOTIDE SEQUENCE [LARGE SCALE GENOMIC DNA]</scope>
    <source>
        <strain evidence="3 4">GH2-6</strain>
    </source>
</reference>
<dbReference type="Pfam" id="PF05170">
    <property type="entry name" value="AsmA"/>
    <property type="match status" value="1"/>
</dbReference>
<dbReference type="InterPro" id="IPR007844">
    <property type="entry name" value="AsmA"/>
</dbReference>
<gene>
    <name evidence="3" type="ORF">FF124_10525</name>
</gene>
<proteinExistence type="predicted"/>
<dbReference type="InterPro" id="IPR017023">
    <property type="entry name" value="UCP034039"/>
</dbReference>
<dbReference type="PANTHER" id="PTHR30441">
    <property type="entry name" value="DUF748 DOMAIN-CONTAINING PROTEIN"/>
    <property type="match status" value="1"/>
</dbReference>
<dbReference type="GO" id="GO:0090313">
    <property type="term" value="P:regulation of protein targeting to membrane"/>
    <property type="evidence" value="ECO:0007669"/>
    <property type="project" value="TreeGrafter"/>
</dbReference>